<keyword evidence="3" id="KW-0472">Membrane</keyword>
<dbReference type="GO" id="GO:0009279">
    <property type="term" value="C:cell outer membrane"/>
    <property type="evidence" value="ECO:0007669"/>
    <property type="project" value="UniProtKB-SubCell"/>
</dbReference>
<keyword evidence="10" id="KW-1185">Reference proteome</keyword>
<evidence type="ECO:0000256" key="1">
    <source>
        <dbReference type="ARBA" id="ARBA00004459"/>
    </source>
</evidence>
<evidence type="ECO:0000256" key="6">
    <source>
        <dbReference type="ARBA" id="ARBA00023288"/>
    </source>
</evidence>
<dbReference type="Proteomes" id="UP000584824">
    <property type="component" value="Unassembled WGS sequence"/>
</dbReference>
<name>A0A7W6JYT6_9HYPH</name>
<dbReference type="InterPro" id="IPR049857">
    <property type="entry name" value="Omp10-like"/>
</dbReference>
<dbReference type="EMBL" id="JACIDU010000002">
    <property type="protein sequence ID" value="MBB4102075.1"/>
    <property type="molecule type" value="Genomic_DNA"/>
</dbReference>
<dbReference type="NCBIfam" id="NF041251">
    <property type="entry name" value="omp10_alpha_prot"/>
    <property type="match status" value="1"/>
</dbReference>
<evidence type="ECO:0000256" key="2">
    <source>
        <dbReference type="ARBA" id="ARBA00022729"/>
    </source>
</evidence>
<keyword evidence="4" id="KW-0564">Palmitate</keyword>
<feature type="chain" id="PRO_5030526379" description="Outer membrane lipoprotein" evidence="8">
    <location>
        <begin position="27"/>
        <end position="127"/>
    </location>
</feature>
<keyword evidence="2 8" id="KW-0732">Signal</keyword>
<evidence type="ECO:0000256" key="8">
    <source>
        <dbReference type="SAM" id="SignalP"/>
    </source>
</evidence>
<organism evidence="9 10">
    <name type="scientific">Allorhizobium borbori</name>
    <dbReference type="NCBI Taxonomy" id="485907"/>
    <lineage>
        <taxon>Bacteria</taxon>
        <taxon>Pseudomonadati</taxon>
        <taxon>Pseudomonadota</taxon>
        <taxon>Alphaproteobacteria</taxon>
        <taxon>Hyphomicrobiales</taxon>
        <taxon>Rhizobiaceae</taxon>
        <taxon>Rhizobium/Agrobacterium group</taxon>
        <taxon>Allorhizobium</taxon>
    </lineage>
</organism>
<feature type="signal peptide" evidence="8">
    <location>
        <begin position="1"/>
        <end position="26"/>
    </location>
</feature>
<dbReference type="PROSITE" id="PS51257">
    <property type="entry name" value="PROKAR_LIPOPROTEIN"/>
    <property type="match status" value="1"/>
</dbReference>
<keyword evidence="6" id="KW-0449">Lipoprotein</keyword>
<dbReference type="AlphaFoldDB" id="A0A7W6JYT6"/>
<gene>
    <name evidence="9" type="ORF">GGQ66_000603</name>
</gene>
<reference evidence="9 10" key="1">
    <citation type="submission" date="2020-08" db="EMBL/GenBank/DDBJ databases">
        <title>Genomic Encyclopedia of Type Strains, Phase IV (KMG-IV): sequencing the most valuable type-strain genomes for metagenomic binning, comparative biology and taxonomic classification.</title>
        <authorList>
            <person name="Goeker M."/>
        </authorList>
    </citation>
    <scope>NUCLEOTIDE SEQUENCE [LARGE SCALE GENOMIC DNA]</scope>
    <source>
        <strain evidence="9 10">DSM 26385</strain>
    </source>
</reference>
<comment type="similarity">
    <text evidence="7">Belongs to the rhizobiaceae omp10 lipoprotein family.</text>
</comment>
<sequence>MNIRTSLTLSLAAVGLSACVSGPPQGQYTRPVPQPQTAFSPVDGQWADANGIVSTFQNGAFSTRTTDGTNTLLASGNYTQQSDRLFEINMTSLVRKTQSRVNCALVTPTQLNCTSDSGGQFTLSRRG</sequence>
<evidence type="ECO:0000256" key="7">
    <source>
        <dbReference type="ARBA" id="ARBA00044505"/>
    </source>
</evidence>
<comment type="caution">
    <text evidence="9">The sequence shown here is derived from an EMBL/GenBank/DDBJ whole genome shotgun (WGS) entry which is preliminary data.</text>
</comment>
<evidence type="ECO:0000313" key="10">
    <source>
        <dbReference type="Proteomes" id="UP000584824"/>
    </source>
</evidence>
<protein>
    <recommendedName>
        <fullName evidence="11">Outer membrane lipoprotein</fullName>
    </recommendedName>
</protein>
<evidence type="ECO:0000256" key="4">
    <source>
        <dbReference type="ARBA" id="ARBA00023139"/>
    </source>
</evidence>
<evidence type="ECO:0008006" key="11">
    <source>
        <dbReference type="Google" id="ProtNLM"/>
    </source>
</evidence>
<evidence type="ECO:0000256" key="3">
    <source>
        <dbReference type="ARBA" id="ARBA00023136"/>
    </source>
</evidence>
<accession>A0A7W6JYT6</accession>
<comment type="subcellular location">
    <subcellularLocation>
        <location evidence="1">Cell outer membrane</location>
        <topology evidence="1">Lipid-anchor</topology>
    </subcellularLocation>
</comment>
<dbReference type="RefSeq" id="WP_183789261.1">
    <property type="nucleotide sequence ID" value="NZ_JACIDU010000002.1"/>
</dbReference>
<dbReference type="Pfam" id="PF26368">
    <property type="entry name" value="OMP10"/>
    <property type="match status" value="1"/>
</dbReference>
<proteinExistence type="inferred from homology"/>
<evidence type="ECO:0000256" key="5">
    <source>
        <dbReference type="ARBA" id="ARBA00023237"/>
    </source>
</evidence>
<keyword evidence="5" id="KW-0998">Cell outer membrane</keyword>
<evidence type="ECO:0000313" key="9">
    <source>
        <dbReference type="EMBL" id="MBB4102075.1"/>
    </source>
</evidence>